<reference evidence="3" key="1">
    <citation type="submission" date="2022-11" db="UniProtKB">
        <authorList>
            <consortium name="WormBaseParasite"/>
        </authorList>
    </citation>
    <scope>IDENTIFICATION</scope>
</reference>
<evidence type="ECO:0000313" key="3">
    <source>
        <dbReference type="WBParaSite" id="nRc.2.0.1.t25861-RA"/>
    </source>
</evidence>
<evidence type="ECO:0000313" key="2">
    <source>
        <dbReference type="Proteomes" id="UP000887565"/>
    </source>
</evidence>
<dbReference type="AlphaFoldDB" id="A0A915JIE4"/>
<organism evidence="2 3">
    <name type="scientific">Romanomermis culicivorax</name>
    <name type="common">Nematode worm</name>
    <dbReference type="NCBI Taxonomy" id="13658"/>
    <lineage>
        <taxon>Eukaryota</taxon>
        <taxon>Metazoa</taxon>
        <taxon>Ecdysozoa</taxon>
        <taxon>Nematoda</taxon>
        <taxon>Enoplea</taxon>
        <taxon>Dorylaimia</taxon>
        <taxon>Mermithida</taxon>
        <taxon>Mermithoidea</taxon>
        <taxon>Mermithidae</taxon>
        <taxon>Romanomermis</taxon>
    </lineage>
</organism>
<dbReference type="WBParaSite" id="nRc.2.0.1.t25861-RA">
    <property type="protein sequence ID" value="nRc.2.0.1.t25861-RA"/>
    <property type="gene ID" value="nRc.2.0.1.g25861"/>
</dbReference>
<keyword evidence="2" id="KW-1185">Reference proteome</keyword>
<sequence length="175" mass="20089">MNKEAQRDSKLDAQELFRNGQIQRNLWEHKKIMGQQMLPLLSSYAIIFVMKKEIAGSNRITNSSLLLNYKGIFMKKSLKLKLTVRKQPVKQPKLTSLPLELTKEDNGQRMANMEEIDEQVARKFTNLAEDSDHSQTMDADTWDHTDHRAQTSSGSSSFEKIGISWETNYVSISNP</sequence>
<feature type="region of interest" description="Disordered" evidence="1">
    <location>
        <begin position="128"/>
        <end position="157"/>
    </location>
</feature>
<dbReference type="Proteomes" id="UP000887565">
    <property type="component" value="Unplaced"/>
</dbReference>
<evidence type="ECO:0000256" key="1">
    <source>
        <dbReference type="SAM" id="MobiDB-lite"/>
    </source>
</evidence>
<proteinExistence type="predicted"/>
<name>A0A915JIE4_ROMCU</name>
<feature type="compositionally biased region" description="Basic and acidic residues" evidence="1">
    <location>
        <begin position="130"/>
        <end position="149"/>
    </location>
</feature>
<accession>A0A915JIE4</accession>
<protein>
    <submittedName>
        <fullName evidence="3">Uncharacterized protein</fullName>
    </submittedName>
</protein>